<dbReference type="OrthoDB" id="441444at2759"/>
<feature type="region of interest" description="Disordered" evidence="5">
    <location>
        <begin position="84"/>
        <end position="146"/>
    </location>
</feature>
<reference evidence="6" key="1">
    <citation type="submission" date="2020-07" db="EMBL/GenBank/DDBJ databases">
        <title>Ethylene signaling mediates host invasion by parasitic plants.</title>
        <authorList>
            <person name="Yoshida S."/>
        </authorList>
    </citation>
    <scope>NUCLEOTIDE SEQUENCE</scope>
    <source>
        <strain evidence="6">Okayama</strain>
    </source>
</reference>
<accession>A0A830DEJ3</accession>
<gene>
    <name evidence="6" type="ORF">PHJA_002611200</name>
</gene>
<feature type="compositionally biased region" description="Low complexity" evidence="5">
    <location>
        <begin position="195"/>
        <end position="206"/>
    </location>
</feature>
<dbReference type="EMBL" id="BMAC01000965">
    <property type="protein sequence ID" value="GFQ04672.1"/>
    <property type="molecule type" value="Genomic_DNA"/>
</dbReference>
<feature type="region of interest" description="Disordered" evidence="5">
    <location>
        <begin position="169"/>
        <end position="336"/>
    </location>
</feature>
<keyword evidence="7" id="KW-1185">Reference proteome</keyword>
<feature type="region of interest" description="Disordered" evidence="5">
    <location>
        <begin position="600"/>
        <end position="624"/>
    </location>
</feature>
<dbReference type="GO" id="GO:0005840">
    <property type="term" value="C:ribosome"/>
    <property type="evidence" value="ECO:0007669"/>
    <property type="project" value="UniProtKB-KW"/>
</dbReference>
<sequence length="624" mass="70142">MEDIHLGASPTVQRLLFGEEATTTINEDNSGSRSINSPPRKRRKMGSSSHTFVPSGVGVDAKWPFENEKAFVMLMYDEVVKGNTTQQQNEGTPSYASRIPRVSTPRSGSRRRKPQEPSVLLLTKPALSTSPAPPQNPNHDSLNLTSSYTLPPPLMAAITQRLLRLRPAHGHHPYPLRHFSSSEAAPPSEPKPEPESQSQSQPSFSSNFTDVKASLQREPPPQNRSQTLRKPLSFSTPPPPPSPQTPPPSRFEYLDEIRRNLSEFRSRSAPSPPSPSVSLQELYNRHAAPNNEDPSAAGGAKSPIGPSFGPIRESLRNLRSPPARNQSDPQGRAVDQLSLARFRESLKLKRDDKANQGSMPIVGGGDGLPSIFDREINKSGDDSNVAAMRTQFVKMYNYSELGAKLQMLRPEKKKGNWFSLHELNERLAKLRLIEEKESKVEIGGVSFTDLRETLAKLSRNEHENTNKKKTPKLDLLSQLGGTPSYMLSPPKDELVEKYFHPDNMSSAEKLKLELKKVRDEYKISESDCGSARVQVAQLTTKIQHLSAVLQKKDKHSRKGLEAMVERRQKLLKYLRRTDWDSFCLLLSKFDLRDNIDKKSERRKQYPLLNKKKPRKNKKKAARKA</sequence>
<dbReference type="SUPFAM" id="SSF47060">
    <property type="entry name" value="S15/NS1 RNA-binding domain"/>
    <property type="match status" value="1"/>
</dbReference>
<dbReference type="PANTHER" id="PTHR47546:SF3">
    <property type="entry name" value="30S RIBOSOMAL PROTEIN S15, CHLOROPLASTIC"/>
    <property type="match status" value="1"/>
</dbReference>
<evidence type="ECO:0000313" key="7">
    <source>
        <dbReference type="Proteomes" id="UP000653305"/>
    </source>
</evidence>
<evidence type="ECO:0000256" key="4">
    <source>
        <dbReference type="ARBA" id="ARBA00035250"/>
    </source>
</evidence>
<evidence type="ECO:0000313" key="6">
    <source>
        <dbReference type="EMBL" id="GFQ04672.1"/>
    </source>
</evidence>
<dbReference type="Proteomes" id="UP000653305">
    <property type="component" value="Unassembled WGS sequence"/>
</dbReference>
<keyword evidence="3" id="KW-0687">Ribonucleoprotein</keyword>
<feature type="compositionally biased region" description="Polar residues" evidence="5">
    <location>
        <begin position="137"/>
        <end position="146"/>
    </location>
</feature>
<feature type="region of interest" description="Disordered" evidence="5">
    <location>
        <begin position="21"/>
        <end position="55"/>
    </location>
</feature>
<feature type="compositionally biased region" description="Basic residues" evidence="5">
    <location>
        <begin position="609"/>
        <end position="624"/>
    </location>
</feature>
<dbReference type="CDD" id="cd00353">
    <property type="entry name" value="Ribosomal_S15p_S13e"/>
    <property type="match status" value="1"/>
</dbReference>
<dbReference type="NCBIfam" id="TIGR00952">
    <property type="entry name" value="S15_bact"/>
    <property type="match status" value="1"/>
</dbReference>
<feature type="compositionally biased region" description="Polar residues" evidence="5">
    <location>
        <begin position="21"/>
        <end position="37"/>
    </location>
</feature>
<comment type="similarity">
    <text evidence="1">Belongs to the universal ribosomal protein uS15 family.</text>
</comment>
<dbReference type="InterPro" id="IPR000589">
    <property type="entry name" value="Ribosomal_uS15"/>
</dbReference>
<comment type="caution">
    <text evidence="6">The sequence shown here is derived from an EMBL/GenBank/DDBJ whole genome shotgun (WGS) entry which is preliminary data.</text>
</comment>
<organism evidence="6 7">
    <name type="scientific">Phtheirospermum japonicum</name>
    <dbReference type="NCBI Taxonomy" id="374723"/>
    <lineage>
        <taxon>Eukaryota</taxon>
        <taxon>Viridiplantae</taxon>
        <taxon>Streptophyta</taxon>
        <taxon>Embryophyta</taxon>
        <taxon>Tracheophyta</taxon>
        <taxon>Spermatophyta</taxon>
        <taxon>Magnoliopsida</taxon>
        <taxon>eudicotyledons</taxon>
        <taxon>Gunneridae</taxon>
        <taxon>Pentapetalae</taxon>
        <taxon>asterids</taxon>
        <taxon>lamiids</taxon>
        <taxon>Lamiales</taxon>
        <taxon>Orobanchaceae</taxon>
        <taxon>Orobanchaceae incertae sedis</taxon>
        <taxon>Phtheirospermum</taxon>
    </lineage>
</organism>
<protein>
    <recommendedName>
        <fullName evidence="4">Small ribosomal subunit protein uS15c</fullName>
    </recommendedName>
</protein>
<dbReference type="GO" id="GO:1990904">
    <property type="term" value="C:ribonucleoprotein complex"/>
    <property type="evidence" value="ECO:0007669"/>
    <property type="project" value="UniProtKB-KW"/>
</dbReference>
<dbReference type="InterPro" id="IPR005290">
    <property type="entry name" value="Ribosomal_uS15_bac-type"/>
</dbReference>
<dbReference type="Gene3D" id="1.10.287.10">
    <property type="entry name" value="S15/NS1, RNA-binding"/>
    <property type="match status" value="1"/>
</dbReference>
<name>A0A830DEJ3_9LAMI</name>
<dbReference type="AlphaFoldDB" id="A0A830DEJ3"/>
<dbReference type="GO" id="GO:0005737">
    <property type="term" value="C:cytoplasm"/>
    <property type="evidence" value="ECO:0007669"/>
    <property type="project" value="UniProtKB-ARBA"/>
</dbReference>
<dbReference type="Pfam" id="PF00312">
    <property type="entry name" value="Ribosomal_S15"/>
    <property type="match status" value="1"/>
</dbReference>
<evidence type="ECO:0000256" key="3">
    <source>
        <dbReference type="ARBA" id="ARBA00023274"/>
    </source>
</evidence>
<evidence type="ECO:0000256" key="5">
    <source>
        <dbReference type="SAM" id="MobiDB-lite"/>
    </source>
</evidence>
<dbReference type="InterPro" id="IPR009068">
    <property type="entry name" value="uS15_NS1_RNA-bd_sf"/>
</dbReference>
<proteinExistence type="inferred from homology"/>
<feature type="compositionally biased region" description="Polar residues" evidence="5">
    <location>
        <begin position="84"/>
        <end position="95"/>
    </location>
</feature>
<feature type="compositionally biased region" description="Basic and acidic residues" evidence="5">
    <location>
        <begin position="252"/>
        <end position="266"/>
    </location>
</feature>
<dbReference type="SMART" id="SM01387">
    <property type="entry name" value="Ribosomal_S15"/>
    <property type="match status" value="1"/>
</dbReference>
<keyword evidence="2 6" id="KW-0689">Ribosomal protein</keyword>
<dbReference type="PANTHER" id="PTHR47546">
    <property type="entry name" value="S15/NS1, RNA-BINDING PROTEIN"/>
    <property type="match status" value="1"/>
</dbReference>
<evidence type="ECO:0000256" key="2">
    <source>
        <dbReference type="ARBA" id="ARBA00022980"/>
    </source>
</evidence>
<dbReference type="GO" id="GO:0003735">
    <property type="term" value="F:structural constituent of ribosome"/>
    <property type="evidence" value="ECO:0007669"/>
    <property type="project" value="InterPro"/>
</dbReference>
<evidence type="ECO:0000256" key="1">
    <source>
        <dbReference type="ARBA" id="ARBA00008434"/>
    </source>
</evidence>
<feature type="compositionally biased region" description="Pro residues" evidence="5">
    <location>
        <begin position="236"/>
        <end position="249"/>
    </location>
</feature>
<dbReference type="GO" id="GO:0006412">
    <property type="term" value="P:translation"/>
    <property type="evidence" value="ECO:0007669"/>
    <property type="project" value="InterPro"/>
</dbReference>